<dbReference type="CDD" id="cd12165">
    <property type="entry name" value="2-Hacid_dh_6"/>
    <property type="match status" value="1"/>
</dbReference>
<dbReference type="Gene3D" id="3.40.50.720">
    <property type="entry name" value="NAD(P)-binding Rossmann-like Domain"/>
    <property type="match status" value="2"/>
</dbReference>
<feature type="domain" description="D-isomer specific 2-hydroxyacid dehydrogenase NAD-binding" evidence="6">
    <location>
        <begin position="95"/>
        <end position="279"/>
    </location>
</feature>
<evidence type="ECO:0008006" key="9">
    <source>
        <dbReference type="Google" id="ProtNLM"/>
    </source>
</evidence>
<dbReference type="Proteomes" id="UP001197247">
    <property type="component" value="Unassembled WGS sequence"/>
</dbReference>
<keyword evidence="8" id="KW-1185">Reference proteome</keyword>
<dbReference type="SUPFAM" id="SSF51735">
    <property type="entry name" value="NAD(P)-binding Rossmann-fold domains"/>
    <property type="match status" value="1"/>
</dbReference>
<dbReference type="Pfam" id="PF02826">
    <property type="entry name" value="2-Hacid_dh_C"/>
    <property type="match status" value="1"/>
</dbReference>
<dbReference type="PANTHER" id="PTHR10996:SF178">
    <property type="entry name" value="2-HYDROXYACID DEHYDROGENASE YGL185C-RELATED"/>
    <property type="match status" value="1"/>
</dbReference>
<name>A0ABS5TPM8_9ACTN</name>
<keyword evidence="2 4" id="KW-0560">Oxidoreductase</keyword>
<dbReference type="EMBL" id="JAHBAY010000013">
    <property type="protein sequence ID" value="MBT0772778.1"/>
    <property type="molecule type" value="Genomic_DNA"/>
</dbReference>
<organism evidence="7 8">
    <name type="scientific">Kineosporia corallincola</name>
    <dbReference type="NCBI Taxonomy" id="2835133"/>
    <lineage>
        <taxon>Bacteria</taxon>
        <taxon>Bacillati</taxon>
        <taxon>Actinomycetota</taxon>
        <taxon>Actinomycetes</taxon>
        <taxon>Kineosporiales</taxon>
        <taxon>Kineosporiaceae</taxon>
        <taxon>Kineosporia</taxon>
    </lineage>
</organism>
<dbReference type="SUPFAM" id="SSF52283">
    <property type="entry name" value="Formate/glycerate dehydrogenase catalytic domain-like"/>
    <property type="match status" value="1"/>
</dbReference>
<comment type="similarity">
    <text evidence="1 4">Belongs to the D-isomer specific 2-hydroxyacid dehydrogenase family.</text>
</comment>
<protein>
    <recommendedName>
        <fullName evidence="9">Phosphoglycerate dehydrogenase</fullName>
    </recommendedName>
</protein>
<dbReference type="InterPro" id="IPR006140">
    <property type="entry name" value="D-isomer_DH_NAD-bd"/>
</dbReference>
<evidence type="ECO:0000256" key="4">
    <source>
        <dbReference type="RuleBase" id="RU003719"/>
    </source>
</evidence>
<gene>
    <name evidence="7" type="ORF">KIH74_27785</name>
</gene>
<proteinExistence type="inferred from homology"/>
<keyword evidence="3" id="KW-0520">NAD</keyword>
<dbReference type="InterPro" id="IPR006139">
    <property type="entry name" value="D-isomer_2_OHA_DH_cat_dom"/>
</dbReference>
<dbReference type="InterPro" id="IPR029753">
    <property type="entry name" value="D-isomer_DH_CS"/>
</dbReference>
<evidence type="ECO:0000259" key="6">
    <source>
        <dbReference type="Pfam" id="PF02826"/>
    </source>
</evidence>
<evidence type="ECO:0000256" key="1">
    <source>
        <dbReference type="ARBA" id="ARBA00005854"/>
    </source>
</evidence>
<evidence type="ECO:0000313" key="7">
    <source>
        <dbReference type="EMBL" id="MBT0772778.1"/>
    </source>
</evidence>
<dbReference type="InterPro" id="IPR036291">
    <property type="entry name" value="NAD(P)-bd_dom_sf"/>
</dbReference>
<dbReference type="PROSITE" id="PS00671">
    <property type="entry name" value="D_2_HYDROXYACID_DH_3"/>
    <property type="match status" value="1"/>
</dbReference>
<comment type="caution">
    <text evidence="7">The sequence shown here is derived from an EMBL/GenBank/DDBJ whole genome shotgun (WGS) entry which is preliminary data.</text>
</comment>
<accession>A0ABS5TPM8</accession>
<dbReference type="InterPro" id="IPR050223">
    <property type="entry name" value="D-isomer_2-hydroxyacid_DH"/>
</dbReference>
<sequence>MTEQVMQRFRPVLTAGPAHDWVFTHGLEQAVAAAPGTEILVGASVPARLIEACGPALRLVQVTGAGTDKVADLPPNVVLANTSHHGRSIAEHVMMVSMMLLRHVPRARRELGEGRWRTVTTDPTVPFGGVLAGRTLGLVGFGEIGTQVALLARALGMRVRAVRHSGRPAEGVEWMGTPDRLPELLAAGDVVVVTVPLSGATRDLIDAQALKTMKNDAILVNVARGAVVNEQALHDALSRGTIGGAAIDVWWRNPRDPGAPPPSHLDFTGFDNVVLTPHQSGHTEETFHGRALDIAANVQALATGLPLRNLVYPKS</sequence>
<dbReference type="Pfam" id="PF00389">
    <property type="entry name" value="2-Hacid_dh"/>
    <property type="match status" value="1"/>
</dbReference>
<reference evidence="7 8" key="1">
    <citation type="submission" date="2021-05" db="EMBL/GenBank/DDBJ databases">
        <title>Kineosporia and Streptomyces sp. nov. two new marine actinobacteria isolated from Coral.</title>
        <authorList>
            <person name="Buangrab K."/>
            <person name="Sutthacheep M."/>
            <person name="Yeemin T."/>
            <person name="Harunari E."/>
            <person name="Igarashi Y."/>
            <person name="Kanchanasin P."/>
            <person name="Tanasupawat S."/>
            <person name="Phongsopitanun W."/>
        </authorList>
    </citation>
    <scope>NUCLEOTIDE SEQUENCE [LARGE SCALE GENOMIC DNA]</scope>
    <source>
        <strain evidence="7 8">J2-2</strain>
    </source>
</reference>
<dbReference type="RefSeq" id="WP_214159312.1">
    <property type="nucleotide sequence ID" value="NZ_JAHBAY010000013.1"/>
</dbReference>
<evidence type="ECO:0000256" key="2">
    <source>
        <dbReference type="ARBA" id="ARBA00023002"/>
    </source>
</evidence>
<evidence type="ECO:0000313" key="8">
    <source>
        <dbReference type="Proteomes" id="UP001197247"/>
    </source>
</evidence>
<evidence type="ECO:0000259" key="5">
    <source>
        <dbReference type="Pfam" id="PF00389"/>
    </source>
</evidence>
<evidence type="ECO:0000256" key="3">
    <source>
        <dbReference type="ARBA" id="ARBA00023027"/>
    </source>
</evidence>
<feature type="domain" description="D-isomer specific 2-hydroxyacid dehydrogenase catalytic" evidence="5">
    <location>
        <begin position="27"/>
        <end position="311"/>
    </location>
</feature>
<dbReference type="PANTHER" id="PTHR10996">
    <property type="entry name" value="2-HYDROXYACID DEHYDROGENASE-RELATED"/>
    <property type="match status" value="1"/>
</dbReference>